<dbReference type="RefSeq" id="WP_168820168.1">
    <property type="nucleotide sequence ID" value="NZ_CP051217.1"/>
</dbReference>
<sequence length="353" mass="39579">MLFFEALLRFSTVAILLVFAIIAFRHSPKNIRIVLGGCLAVSLSGLLLATLPETLAPPEPLAIGFRIIELPNFVLIWLFALALFDDEFRIDLPKASFGIIYIAWMALVQLAQHGLLTLPVETMISALDLASIALMGHLFWSIMTGIKNDLVPRRRAARFWFPFALAVAGGAAILVQSQLHQQYPEAVSLFRVALSLPLAIWGFISFVKLDLRMLAFGHDAFKSDKIPGTEIDPRDQYARDRLLAIMDEEHLYREHGLTISQLAERMRIPEHQLRALINRGLGYRNFSSFLNHYRLAAAKADLSNPHCARKQVLQIAMDVGFGSLASFNRVFRISEGVPPSEYRQKCLAEAEPD</sequence>
<dbReference type="EMBL" id="CP051217">
    <property type="protein sequence ID" value="QJB69900.1"/>
    <property type="molecule type" value="Genomic_DNA"/>
</dbReference>
<keyword evidence="2" id="KW-0238">DNA-binding</keyword>
<dbReference type="PRINTS" id="PR00032">
    <property type="entry name" value="HTHARAC"/>
</dbReference>
<dbReference type="KEGG" id="phao:HF685_11905"/>
<dbReference type="GO" id="GO:0003700">
    <property type="term" value="F:DNA-binding transcription factor activity"/>
    <property type="evidence" value="ECO:0007669"/>
    <property type="project" value="InterPro"/>
</dbReference>
<gene>
    <name evidence="6" type="ORF">HF685_11905</name>
</gene>
<dbReference type="SUPFAM" id="SSF46689">
    <property type="entry name" value="Homeodomain-like"/>
    <property type="match status" value="1"/>
</dbReference>
<dbReference type="PROSITE" id="PS01124">
    <property type="entry name" value="HTH_ARAC_FAMILY_2"/>
    <property type="match status" value="1"/>
</dbReference>
<evidence type="ECO:0000256" key="2">
    <source>
        <dbReference type="ARBA" id="ARBA00023125"/>
    </source>
</evidence>
<keyword evidence="4" id="KW-0472">Membrane</keyword>
<dbReference type="PANTHER" id="PTHR43280:SF29">
    <property type="entry name" value="ARAC-FAMILY TRANSCRIPTIONAL REGULATOR"/>
    <property type="match status" value="1"/>
</dbReference>
<keyword evidence="4" id="KW-1133">Transmembrane helix</keyword>
<proteinExistence type="predicted"/>
<dbReference type="InterPro" id="IPR009057">
    <property type="entry name" value="Homeodomain-like_sf"/>
</dbReference>
<dbReference type="GO" id="GO:0043565">
    <property type="term" value="F:sequence-specific DNA binding"/>
    <property type="evidence" value="ECO:0007669"/>
    <property type="project" value="InterPro"/>
</dbReference>
<keyword evidence="1" id="KW-0805">Transcription regulation</keyword>
<feature type="transmembrane region" description="Helical" evidence="4">
    <location>
        <begin position="122"/>
        <end position="146"/>
    </location>
</feature>
<evidence type="ECO:0000256" key="4">
    <source>
        <dbReference type="SAM" id="Phobius"/>
    </source>
</evidence>
<dbReference type="SMART" id="SM00342">
    <property type="entry name" value="HTH_ARAC"/>
    <property type="match status" value="1"/>
</dbReference>
<dbReference type="InterPro" id="IPR018060">
    <property type="entry name" value="HTH_AraC"/>
</dbReference>
<accession>A0A6H2DND6</accession>
<evidence type="ECO:0000256" key="1">
    <source>
        <dbReference type="ARBA" id="ARBA00023015"/>
    </source>
</evidence>
<feature type="transmembrane region" description="Helical" evidence="4">
    <location>
        <begin position="31"/>
        <end position="51"/>
    </location>
</feature>
<keyword evidence="7" id="KW-1185">Reference proteome</keyword>
<evidence type="ECO:0000313" key="7">
    <source>
        <dbReference type="Proteomes" id="UP000501600"/>
    </source>
</evidence>
<dbReference type="Gene3D" id="1.10.10.60">
    <property type="entry name" value="Homeodomain-like"/>
    <property type="match status" value="1"/>
</dbReference>
<protein>
    <submittedName>
        <fullName evidence="6">Helix-turn-helix transcriptional regulator</fullName>
    </submittedName>
</protein>
<name>A0A6H2DND6_9SPHN</name>
<keyword evidence="4" id="KW-0812">Transmembrane</keyword>
<dbReference type="InterPro" id="IPR020449">
    <property type="entry name" value="Tscrpt_reg_AraC-type_HTH"/>
</dbReference>
<feature type="domain" description="HTH araC/xylS-type" evidence="5">
    <location>
        <begin position="240"/>
        <end position="345"/>
    </location>
</feature>
<evidence type="ECO:0000313" key="6">
    <source>
        <dbReference type="EMBL" id="QJB69900.1"/>
    </source>
</evidence>
<feature type="transmembrane region" description="Helical" evidence="4">
    <location>
        <begin position="188"/>
        <end position="207"/>
    </location>
</feature>
<organism evidence="6 7">
    <name type="scientific">Parasphingorhabdus halotolerans</name>
    <dbReference type="NCBI Taxonomy" id="2725558"/>
    <lineage>
        <taxon>Bacteria</taxon>
        <taxon>Pseudomonadati</taxon>
        <taxon>Pseudomonadota</taxon>
        <taxon>Alphaproteobacteria</taxon>
        <taxon>Sphingomonadales</taxon>
        <taxon>Sphingomonadaceae</taxon>
        <taxon>Parasphingorhabdus</taxon>
    </lineage>
</organism>
<feature type="transmembrane region" description="Helical" evidence="4">
    <location>
        <begin position="6"/>
        <end position="24"/>
    </location>
</feature>
<feature type="transmembrane region" description="Helical" evidence="4">
    <location>
        <begin position="96"/>
        <end position="116"/>
    </location>
</feature>
<evidence type="ECO:0000259" key="5">
    <source>
        <dbReference type="PROSITE" id="PS01124"/>
    </source>
</evidence>
<keyword evidence="3" id="KW-0804">Transcription</keyword>
<feature type="transmembrane region" description="Helical" evidence="4">
    <location>
        <begin position="158"/>
        <end position="176"/>
    </location>
</feature>
<feature type="transmembrane region" description="Helical" evidence="4">
    <location>
        <begin position="63"/>
        <end position="84"/>
    </location>
</feature>
<evidence type="ECO:0000256" key="3">
    <source>
        <dbReference type="ARBA" id="ARBA00023163"/>
    </source>
</evidence>
<dbReference type="Pfam" id="PF12833">
    <property type="entry name" value="HTH_18"/>
    <property type="match status" value="1"/>
</dbReference>
<dbReference type="Proteomes" id="UP000501600">
    <property type="component" value="Chromosome"/>
</dbReference>
<dbReference type="PANTHER" id="PTHR43280">
    <property type="entry name" value="ARAC-FAMILY TRANSCRIPTIONAL REGULATOR"/>
    <property type="match status" value="1"/>
</dbReference>
<reference evidence="6 7" key="1">
    <citation type="submission" date="2020-04" db="EMBL/GenBank/DDBJ databases">
        <title>Genome sequence for Sphingorhabdus sp. strain M1.</title>
        <authorList>
            <person name="Park S.-J."/>
        </authorList>
    </citation>
    <scope>NUCLEOTIDE SEQUENCE [LARGE SCALE GENOMIC DNA]</scope>
    <source>
        <strain evidence="6 7">JK6</strain>
    </source>
</reference>
<dbReference type="AlphaFoldDB" id="A0A6H2DND6"/>